<proteinExistence type="predicted"/>
<name>A0A6C0BYV1_9ZZZZ</name>
<evidence type="ECO:0000256" key="1">
    <source>
        <dbReference type="SAM" id="MobiDB-lite"/>
    </source>
</evidence>
<dbReference type="AlphaFoldDB" id="A0A6C0BYV1"/>
<organism evidence="2">
    <name type="scientific">viral metagenome</name>
    <dbReference type="NCBI Taxonomy" id="1070528"/>
    <lineage>
        <taxon>unclassified sequences</taxon>
        <taxon>metagenomes</taxon>
        <taxon>organismal metagenomes</taxon>
    </lineage>
</organism>
<accession>A0A6C0BYV1</accession>
<evidence type="ECO:0000313" key="2">
    <source>
        <dbReference type="EMBL" id="QHS97001.1"/>
    </source>
</evidence>
<reference evidence="2" key="1">
    <citation type="journal article" date="2020" name="Nature">
        <title>Giant virus diversity and host interactions through global metagenomics.</title>
        <authorList>
            <person name="Schulz F."/>
            <person name="Roux S."/>
            <person name="Paez-Espino D."/>
            <person name="Jungbluth S."/>
            <person name="Walsh D.A."/>
            <person name="Denef V.J."/>
            <person name="McMahon K.D."/>
            <person name="Konstantinidis K.T."/>
            <person name="Eloe-Fadrosh E.A."/>
            <person name="Kyrpides N.C."/>
            <person name="Woyke T."/>
        </authorList>
    </citation>
    <scope>NUCLEOTIDE SEQUENCE</scope>
    <source>
        <strain evidence="2">GVMAG-M-3300020166-5</strain>
    </source>
</reference>
<sequence length="176" mass="19936">MERRLTKKVQKHNDDLKEGIMGWLVDNSLTISEVSTNTNKIDEFKTFMGNYPDIMFTKEDFLKRNRVKNVAPQCERCGAKRANGTQCTRRKKEAGKYCGTHSKGTPHGEISPSDGDVPSVKKVEVWTEDFKGINYYIDSANNVYKTQDIMENKPNPAVIAKWELVGGKYEIPSLGV</sequence>
<dbReference type="EMBL" id="MN739283">
    <property type="protein sequence ID" value="QHS97001.1"/>
    <property type="molecule type" value="Genomic_DNA"/>
</dbReference>
<protein>
    <submittedName>
        <fullName evidence="2">Uncharacterized protein</fullName>
    </submittedName>
</protein>
<feature type="region of interest" description="Disordered" evidence="1">
    <location>
        <begin position="98"/>
        <end position="117"/>
    </location>
</feature>